<protein>
    <recommendedName>
        <fullName evidence="2">Ribosomal silencing factor RsfS</fullName>
    </recommendedName>
</protein>
<keyword evidence="4" id="KW-1185">Reference proteome</keyword>
<dbReference type="PANTHER" id="PTHR21043:SF0">
    <property type="entry name" value="MITOCHONDRIAL ASSEMBLY OF RIBOSOMAL LARGE SUBUNIT PROTEIN 1"/>
    <property type="match status" value="1"/>
</dbReference>
<comment type="caution">
    <text evidence="3">The sequence shown here is derived from an EMBL/GenBank/DDBJ whole genome shotgun (WGS) entry which is preliminary data.</text>
</comment>
<dbReference type="InterPro" id="IPR004394">
    <property type="entry name" value="Iojap/RsfS/C7orf30"/>
</dbReference>
<comment type="subcellular location">
    <subcellularLocation>
        <location evidence="2">Cytoplasm</location>
    </subcellularLocation>
</comment>
<organism evidence="3 4">
    <name type="scientific">Sphaerochaeta halotolerans</name>
    <dbReference type="NCBI Taxonomy" id="2293840"/>
    <lineage>
        <taxon>Bacteria</taxon>
        <taxon>Pseudomonadati</taxon>
        <taxon>Spirochaetota</taxon>
        <taxon>Spirochaetia</taxon>
        <taxon>Spirochaetales</taxon>
        <taxon>Sphaerochaetaceae</taxon>
        <taxon>Sphaerochaeta</taxon>
    </lineage>
</organism>
<dbReference type="GO" id="GO:0090071">
    <property type="term" value="P:negative regulation of ribosome biogenesis"/>
    <property type="evidence" value="ECO:0007669"/>
    <property type="project" value="UniProtKB-UniRule"/>
</dbReference>
<dbReference type="EMBL" id="QUWK01000004">
    <property type="protein sequence ID" value="RFU95316.1"/>
    <property type="molecule type" value="Genomic_DNA"/>
</dbReference>
<dbReference type="GO" id="GO:0005737">
    <property type="term" value="C:cytoplasm"/>
    <property type="evidence" value="ECO:0007669"/>
    <property type="project" value="UniProtKB-SubCell"/>
</dbReference>
<dbReference type="RefSeq" id="WP_117329726.1">
    <property type="nucleotide sequence ID" value="NZ_QUWK01000004.1"/>
</dbReference>
<dbReference type="Gene3D" id="3.30.460.10">
    <property type="entry name" value="Beta Polymerase, domain 2"/>
    <property type="match status" value="1"/>
</dbReference>
<gene>
    <name evidence="2 3" type="primary">rsfS</name>
    <name evidence="3" type="ORF">DYP60_04670</name>
</gene>
<comment type="subunit">
    <text evidence="2">Interacts with ribosomal protein uL14 (rplN).</text>
</comment>
<dbReference type="PANTHER" id="PTHR21043">
    <property type="entry name" value="IOJAP SUPERFAMILY ORTHOLOG"/>
    <property type="match status" value="1"/>
</dbReference>
<comment type="function">
    <text evidence="2">Functions as a ribosomal silencing factor. Interacts with ribosomal protein uL14 (rplN), blocking formation of intersubunit bridge B8. Prevents association of the 30S and 50S ribosomal subunits and the formation of functional ribosomes, thus repressing translation.</text>
</comment>
<evidence type="ECO:0000256" key="2">
    <source>
        <dbReference type="HAMAP-Rule" id="MF_01477"/>
    </source>
</evidence>
<dbReference type="OrthoDB" id="9793681at2"/>
<dbReference type="SUPFAM" id="SSF81301">
    <property type="entry name" value="Nucleotidyltransferase"/>
    <property type="match status" value="1"/>
</dbReference>
<keyword evidence="2" id="KW-0810">Translation regulation</keyword>
<sequence length="114" mass="12908">MNDLVQANANAIGQFLEDHKCKDVNILDVSQECSWADCFIIATVSSVGHLRGVAHELWGALNDLGLEVSNRHKKPAGDGWELIDCGDIIIHLMSSELRDFYSLERLWQKREEEE</sequence>
<reference evidence="3 4" key="2">
    <citation type="submission" date="2018-09" db="EMBL/GenBank/DDBJ databases">
        <title>Genome of Sphaerochaeta halotolerans strain 4-11.</title>
        <authorList>
            <person name="Nazina T.N."/>
            <person name="Sokolova D.S."/>
        </authorList>
    </citation>
    <scope>NUCLEOTIDE SEQUENCE [LARGE SCALE GENOMIC DNA]</scope>
    <source>
        <strain evidence="3 4">4-11</strain>
    </source>
</reference>
<dbReference type="GO" id="GO:0042256">
    <property type="term" value="P:cytosolic ribosome assembly"/>
    <property type="evidence" value="ECO:0007669"/>
    <property type="project" value="UniProtKB-UniRule"/>
</dbReference>
<evidence type="ECO:0000313" key="4">
    <source>
        <dbReference type="Proteomes" id="UP000264002"/>
    </source>
</evidence>
<evidence type="ECO:0000256" key="1">
    <source>
        <dbReference type="ARBA" id="ARBA00010574"/>
    </source>
</evidence>
<accession>A0A372MJ26</accession>
<dbReference type="InterPro" id="IPR043519">
    <property type="entry name" value="NT_sf"/>
</dbReference>
<keyword evidence="2" id="KW-0963">Cytoplasm</keyword>
<dbReference type="AlphaFoldDB" id="A0A372MJ26"/>
<evidence type="ECO:0000313" key="3">
    <source>
        <dbReference type="EMBL" id="RFU95316.1"/>
    </source>
</evidence>
<keyword evidence="2" id="KW-0678">Repressor</keyword>
<comment type="similarity">
    <text evidence="1 2">Belongs to the Iojap/RsfS family.</text>
</comment>
<dbReference type="GO" id="GO:0043023">
    <property type="term" value="F:ribosomal large subunit binding"/>
    <property type="evidence" value="ECO:0007669"/>
    <property type="project" value="TreeGrafter"/>
</dbReference>
<reference evidence="4" key="1">
    <citation type="submission" date="2018-08" db="EMBL/GenBank/DDBJ databases">
        <authorList>
            <person name="Grouzdev D.S."/>
            <person name="Krutkina M.S."/>
        </authorList>
    </citation>
    <scope>NUCLEOTIDE SEQUENCE [LARGE SCALE GENOMIC DNA]</scope>
    <source>
        <strain evidence="4">4-11</strain>
    </source>
</reference>
<dbReference type="Pfam" id="PF02410">
    <property type="entry name" value="RsfS"/>
    <property type="match status" value="1"/>
</dbReference>
<dbReference type="Proteomes" id="UP000264002">
    <property type="component" value="Unassembled WGS sequence"/>
</dbReference>
<name>A0A372MJ26_9SPIR</name>
<proteinExistence type="inferred from homology"/>
<dbReference type="NCBIfam" id="TIGR00090">
    <property type="entry name" value="rsfS_iojap_ybeB"/>
    <property type="match status" value="1"/>
</dbReference>
<dbReference type="GO" id="GO:0017148">
    <property type="term" value="P:negative regulation of translation"/>
    <property type="evidence" value="ECO:0007669"/>
    <property type="project" value="UniProtKB-UniRule"/>
</dbReference>
<dbReference type="HAMAP" id="MF_01477">
    <property type="entry name" value="Iojap_RsfS"/>
    <property type="match status" value="1"/>
</dbReference>